<dbReference type="Gene3D" id="3.30.450.20">
    <property type="entry name" value="PAS domain"/>
    <property type="match status" value="1"/>
</dbReference>
<accession>A0A4R6U8F6</accession>
<keyword evidence="4" id="KW-0812">Transmembrane</keyword>
<dbReference type="RefSeq" id="WP_133578684.1">
    <property type="nucleotide sequence ID" value="NZ_SNYJ01000001.1"/>
</dbReference>
<evidence type="ECO:0000256" key="3">
    <source>
        <dbReference type="ARBA" id="ARBA00023163"/>
    </source>
</evidence>
<gene>
    <name evidence="6" type="ORF">EV213_101290</name>
</gene>
<evidence type="ECO:0000313" key="7">
    <source>
        <dbReference type="Proteomes" id="UP000295632"/>
    </source>
</evidence>
<sequence>MAVHLIKQLQIRKKRRYYRKSLSWLLFVASIPGLITGISLYLLATGSLESQLLSQHHNQIQKQAKTIDDQLSSLENSIGHWSFQPNFGQDLSGVDLSSEFQTAWDLSKSLVIVQGSHPLIRKVELYIDHTSQGPVVFSPGVFSVEEKSLQEAFNALMDRPQHVFWQHWDKVNANYSYEGMIFVHKAPGNSLSPYGALIVRIDEERLSSMLQGFTSLEGGISLLLNENNELISEASEGQNNEMEQWLVDKVASQPEQNGSFSMDWQGTSYSVSYGQMNRTHSDWRYISAAPMSAITSPVIKASNIILWISVAGFLVAIVLSLLASRRIYSPIERLVESVGKGFHQEDGDRDIDEFQLIEKRWENLTGESQSLQHRLEEHLPQVKEGFLYRLLHGQYDAYELNDLEEQMQTFGWEMGERTLQFFYVHLTGSYTEAQPFSDEDDTLILFAATNIVREFAEEIFEQSISLNVHNMSVGVLVFSSSQGSLKADIERFSAKITEAINQLLFRQVTLVVSSEIPNVKAISTAYSKTVETVSYRNIVEKNQVIYLENVQSNDEATDFVYPLALEKEIIQAMRTGQEGQVLSLVKRFMTIVSTQYQKEYIVQQYMLQLLGAMQQQIVSSSVLPHWLLQSKTIFERFMDVRGLDEMVSWVHAEVIVPYTTEMQKKTNDHHKKMSEDVVSYLQEHYTEDVSLDFCAEMIGTSPYTLSKAFKATMGVNFVEYVTDLRINHAKKMLQQTDRSIRFISNEVGYQQSYFNRIFKKVEGMTPGEYRKKKFHK</sequence>
<keyword evidence="3" id="KW-0804">Transcription</keyword>
<keyword evidence="4" id="KW-0472">Membrane</keyword>
<dbReference type="Proteomes" id="UP000295632">
    <property type="component" value="Unassembled WGS sequence"/>
</dbReference>
<dbReference type="InterPro" id="IPR018060">
    <property type="entry name" value="HTH_AraC"/>
</dbReference>
<dbReference type="GO" id="GO:0003700">
    <property type="term" value="F:DNA-binding transcription factor activity"/>
    <property type="evidence" value="ECO:0007669"/>
    <property type="project" value="InterPro"/>
</dbReference>
<dbReference type="SUPFAM" id="SSF46689">
    <property type="entry name" value="Homeodomain-like"/>
    <property type="match status" value="2"/>
</dbReference>
<dbReference type="GO" id="GO:0043565">
    <property type="term" value="F:sequence-specific DNA binding"/>
    <property type="evidence" value="ECO:0007669"/>
    <property type="project" value="InterPro"/>
</dbReference>
<dbReference type="Pfam" id="PF12833">
    <property type="entry name" value="HTH_18"/>
    <property type="match status" value="1"/>
</dbReference>
<dbReference type="SMART" id="SM00342">
    <property type="entry name" value="HTH_ARAC"/>
    <property type="match status" value="1"/>
</dbReference>
<dbReference type="Gene3D" id="1.10.10.60">
    <property type="entry name" value="Homeodomain-like"/>
    <property type="match status" value="2"/>
</dbReference>
<evidence type="ECO:0000259" key="5">
    <source>
        <dbReference type="PROSITE" id="PS01124"/>
    </source>
</evidence>
<keyword evidence="7" id="KW-1185">Reference proteome</keyword>
<feature type="transmembrane region" description="Helical" evidence="4">
    <location>
        <begin position="21"/>
        <end position="44"/>
    </location>
</feature>
<comment type="caution">
    <text evidence="6">The sequence shown here is derived from an EMBL/GenBank/DDBJ whole genome shotgun (WGS) entry which is preliminary data.</text>
</comment>
<dbReference type="InterPro" id="IPR018062">
    <property type="entry name" value="HTH_AraC-typ_CS"/>
</dbReference>
<proteinExistence type="predicted"/>
<keyword evidence="1" id="KW-0805">Transcription regulation</keyword>
<feature type="domain" description="HTH araC/xylS-type" evidence="5">
    <location>
        <begin position="675"/>
        <end position="772"/>
    </location>
</feature>
<protein>
    <submittedName>
        <fullName evidence="6">AraC family transcriptional regulator</fullName>
    </submittedName>
</protein>
<name>A0A4R6U8F6_9BACI</name>
<evidence type="ECO:0000313" key="6">
    <source>
        <dbReference type="EMBL" id="TDQ42860.1"/>
    </source>
</evidence>
<evidence type="ECO:0000256" key="1">
    <source>
        <dbReference type="ARBA" id="ARBA00023015"/>
    </source>
</evidence>
<keyword evidence="2" id="KW-0238">DNA-binding</keyword>
<dbReference type="PANTHER" id="PTHR43280">
    <property type="entry name" value="ARAC-FAMILY TRANSCRIPTIONAL REGULATOR"/>
    <property type="match status" value="1"/>
</dbReference>
<feature type="transmembrane region" description="Helical" evidence="4">
    <location>
        <begin position="304"/>
        <end position="323"/>
    </location>
</feature>
<dbReference type="AlphaFoldDB" id="A0A4R6U8F6"/>
<dbReference type="PROSITE" id="PS00041">
    <property type="entry name" value="HTH_ARAC_FAMILY_1"/>
    <property type="match status" value="1"/>
</dbReference>
<keyword evidence="4" id="KW-1133">Transmembrane helix</keyword>
<dbReference type="EMBL" id="SNYJ01000001">
    <property type="protein sequence ID" value="TDQ42860.1"/>
    <property type="molecule type" value="Genomic_DNA"/>
</dbReference>
<evidence type="ECO:0000256" key="4">
    <source>
        <dbReference type="SAM" id="Phobius"/>
    </source>
</evidence>
<organism evidence="6 7">
    <name type="scientific">Aureibacillus halotolerans</name>
    <dbReference type="NCBI Taxonomy" id="1508390"/>
    <lineage>
        <taxon>Bacteria</taxon>
        <taxon>Bacillati</taxon>
        <taxon>Bacillota</taxon>
        <taxon>Bacilli</taxon>
        <taxon>Bacillales</taxon>
        <taxon>Bacillaceae</taxon>
        <taxon>Aureibacillus</taxon>
    </lineage>
</organism>
<reference evidence="6 7" key="1">
    <citation type="submission" date="2019-03" db="EMBL/GenBank/DDBJ databases">
        <title>Genomic Encyclopedia of Type Strains, Phase IV (KMG-IV): sequencing the most valuable type-strain genomes for metagenomic binning, comparative biology and taxonomic classification.</title>
        <authorList>
            <person name="Goeker M."/>
        </authorList>
    </citation>
    <scope>NUCLEOTIDE SEQUENCE [LARGE SCALE GENOMIC DNA]</scope>
    <source>
        <strain evidence="6 7">DSM 28697</strain>
    </source>
</reference>
<dbReference type="PANTHER" id="PTHR43280:SF28">
    <property type="entry name" value="HTH-TYPE TRANSCRIPTIONAL ACTIVATOR RHAS"/>
    <property type="match status" value="1"/>
</dbReference>
<evidence type="ECO:0000256" key="2">
    <source>
        <dbReference type="ARBA" id="ARBA00023125"/>
    </source>
</evidence>
<dbReference type="OrthoDB" id="1975037at2"/>
<dbReference type="InterPro" id="IPR009057">
    <property type="entry name" value="Homeodomain-like_sf"/>
</dbReference>
<dbReference type="PROSITE" id="PS01124">
    <property type="entry name" value="HTH_ARAC_FAMILY_2"/>
    <property type="match status" value="1"/>
</dbReference>